<evidence type="ECO:0000256" key="5">
    <source>
        <dbReference type="SAM" id="Coils"/>
    </source>
</evidence>
<dbReference type="InterPro" id="IPR004089">
    <property type="entry name" value="MCPsignal_dom"/>
</dbReference>
<dbReference type="GO" id="GO:0006935">
    <property type="term" value="P:chemotaxis"/>
    <property type="evidence" value="ECO:0007669"/>
    <property type="project" value="UniProtKB-ARBA"/>
</dbReference>
<feature type="domain" description="HAMP" evidence="8">
    <location>
        <begin position="346"/>
        <end position="398"/>
    </location>
</feature>
<evidence type="ECO:0000313" key="9">
    <source>
        <dbReference type="EMBL" id="KJZ11379.1"/>
    </source>
</evidence>
<evidence type="ECO:0000256" key="3">
    <source>
        <dbReference type="ARBA" id="ARBA00029447"/>
    </source>
</evidence>
<dbReference type="Gene3D" id="6.10.340.10">
    <property type="match status" value="1"/>
</dbReference>
<dbReference type="PROSITE" id="PS50111">
    <property type="entry name" value="CHEMOTAXIS_TRANSDUC_2"/>
    <property type="match status" value="1"/>
</dbReference>
<feature type="coiled-coil region" evidence="5">
    <location>
        <begin position="579"/>
        <end position="613"/>
    </location>
</feature>
<dbReference type="GO" id="GO:0007165">
    <property type="term" value="P:signal transduction"/>
    <property type="evidence" value="ECO:0007669"/>
    <property type="project" value="UniProtKB-KW"/>
</dbReference>
<evidence type="ECO:0000259" key="7">
    <source>
        <dbReference type="PROSITE" id="PS50111"/>
    </source>
</evidence>
<evidence type="ECO:0008006" key="11">
    <source>
        <dbReference type="Google" id="ProtNLM"/>
    </source>
</evidence>
<evidence type="ECO:0000256" key="6">
    <source>
        <dbReference type="SAM" id="Phobius"/>
    </source>
</evidence>
<dbReference type="Pfam" id="PF00015">
    <property type="entry name" value="MCPsignal"/>
    <property type="match status" value="1"/>
</dbReference>
<sequence length="675" mass="74000">MLPLRLSIKHKITLGFGGIGMLLVIACALAYWALLEIQRANHKVTDTAQPILHAAEQFQQQQLRISNWISKAYSADDEASVRQIQQAFNQAESRAQQLLAELENRAAENPGLMQPLQQVAQVRTSLRADSEALFTARLEQFQAVTSIQQGINAFFEYRNAAGGAMLDIELIETPDNRLRDEVAGTGIRIDDLLFTLENNVQSLAQVGPDKLATHREDVGFIVDNISDNLTYLKRQSAGLPMAPLLQQFEPAWANITRQLKTPGTLYQALARRHAGQKTAMQSYQSAEQAFAALFTQIDTIQNQAQSQFDLYQQESDQLIERAQSAALMLVLIFAALAVGIAISTSRAMLNPLAAVNKMLRHIASGDFSRQIVKRQDDEFGTLTDNINQVKQNLSSLLEEIDTQVHDLKSLAGSSLERSQTLTRRATGQVERTDNALRIASTIASSAVDVSEQSQHGVSGLKHAQQLNQETAHSVMQNKQKIMSLSGTMAESVGAMEGLRSHSERIGKILDTIVAIAEQTNLLALNAAIEAARAGEQGRGFAVVADEVRQLAIRTQNATQEINKMIAALQADTHATATLIQNGEQDVRECAEQSEELANNMAQVSEAIEQAAALSKRVLDAANHQASHSESIADLMKEVQETAARNSQEMGFMAKDSESLSGFAARLTQLIERFKL</sequence>
<protein>
    <recommendedName>
        <fullName evidence="11">Methyl-accepting chemotaxis protein</fullName>
    </recommendedName>
</protein>
<dbReference type="PATRIC" id="fig|43658.5.peg.1188"/>
<feature type="transmembrane region" description="Helical" evidence="6">
    <location>
        <begin position="12"/>
        <end position="34"/>
    </location>
</feature>
<comment type="subcellular location">
    <subcellularLocation>
        <location evidence="1">Membrane</location>
    </subcellularLocation>
</comment>
<evidence type="ECO:0000256" key="1">
    <source>
        <dbReference type="ARBA" id="ARBA00004370"/>
    </source>
</evidence>
<dbReference type="Proteomes" id="UP000033452">
    <property type="component" value="Unassembled WGS sequence"/>
</dbReference>
<feature type="transmembrane region" description="Helical" evidence="6">
    <location>
        <begin position="325"/>
        <end position="349"/>
    </location>
</feature>
<dbReference type="Pfam" id="PF00672">
    <property type="entry name" value="HAMP"/>
    <property type="match status" value="1"/>
</dbReference>
<evidence type="ECO:0000259" key="8">
    <source>
        <dbReference type="PROSITE" id="PS50885"/>
    </source>
</evidence>
<dbReference type="OrthoDB" id="6846832at2"/>
<dbReference type="SMART" id="SM00304">
    <property type="entry name" value="HAMP"/>
    <property type="match status" value="1"/>
</dbReference>
<comment type="caution">
    <text evidence="9">The sequence shown here is derived from an EMBL/GenBank/DDBJ whole genome shotgun (WGS) entry which is preliminary data.</text>
</comment>
<proteinExistence type="inferred from homology"/>
<feature type="domain" description="Methyl-accepting transducer" evidence="7">
    <location>
        <begin position="403"/>
        <end position="639"/>
    </location>
</feature>
<dbReference type="CDD" id="cd06225">
    <property type="entry name" value="HAMP"/>
    <property type="match status" value="1"/>
</dbReference>
<dbReference type="Gene3D" id="1.10.287.950">
    <property type="entry name" value="Methyl-accepting chemotaxis protein"/>
    <property type="match status" value="1"/>
</dbReference>
<dbReference type="PROSITE" id="PS51257">
    <property type="entry name" value="PROKAR_LIPOPROTEIN"/>
    <property type="match status" value="1"/>
</dbReference>
<dbReference type="PANTHER" id="PTHR32089">
    <property type="entry name" value="METHYL-ACCEPTING CHEMOTAXIS PROTEIN MCPB"/>
    <property type="match status" value="1"/>
</dbReference>
<comment type="similarity">
    <text evidence="3">Belongs to the methyl-accepting chemotaxis (MCP) protein family.</text>
</comment>
<dbReference type="FunFam" id="1.10.287.950:FF:000001">
    <property type="entry name" value="Methyl-accepting chemotaxis sensory transducer"/>
    <property type="match status" value="1"/>
</dbReference>
<keyword evidence="5" id="KW-0175">Coiled coil</keyword>
<reference evidence="9 10" key="1">
    <citation type="journal article" date="2015" name="BMC Genomics">
        <title>Genome mining reveals unlocked bioactive potential of marine Gram-negative bacteria.</title>
        <authorList>
            <person name="Machado H."/>
            <person name="Sonnenschein E.C."/>
            <person name="Melchiorsen J."/>
            <person name="Gram L."/>
        </authorList>
    </citation>
    <scope>NUCLEOTIDE SEQUENCE [LARGE SCALE GENOMIC DNA]</scope>
    <source>
        <strain evidence="9 10">S2471</strain>
    </source>
</reference>
<dbReference type="PROSITE" id="PS50885">
    <property type="entry name" value="HAMP"/>
    <property type="match status" value="1"/>
</dbReference>
<keyword evidence="2 4" id="KW-0807">Transducer</keyword>
<accession>A0A0F4QVM5</accession>
<dbReference type="PANTHER" id="PTHR32089:SF70">
    <property type="entry name" value="ENERGY TAXIS MODULATING METHYL ACCEPTING SENSORY TRANSDUCER"/>
    <property type="match status" value="1"/>
</dbReference>
<dbReference type="InterPro" id="IPR003660">
    <property type="entry name" value="HAMP_dom"/>
</dbReference>
<keyword evidence="10" id="KW-1185">Reference proteome</keyword>
<dbReference type="EMBL" id="JXYA01000010">
    <property type="protein sequence ID" value="KJZ11379.1"/>
    <property type="molecule type" value="Genomic_DNA"/>
</dbReference>
<gene>
    <name evidence="9" type="ORF">TW77_05695</name>
</gene>
<keyword evidence="6" id="KW-0812">Transmembrane</keyword>
<organism evidence="9 10">
    <name type="scientific">Pseudoalteromonas rubra</name>
    <dbReference type="NCBI Taxonomy" id="43658"/>
    <lineage>
        <taxon>Bacteria</taxon>
        <taxon>Pseudomonadati</taxon>
        <taxon>Pseudomonadota</taxon>
        <taxon>Gammaproteobacteria</taxon>
        <taxon>Alteromonadales</taxon>
        <taxon>Pseudoalteromonadaceae</taxon>
        <taxon>Pseudoalteromonas</taxon>
    </lineage>
</organism>
<dbReference type="SUPFAM" id="SSF58104">
    <property type="entry name" value="Methyl-accepting chemotaxis protein (MCP) signaling domain"/>
    <property type="match status" value="1"/>
</dbReference>
<name>A0A0F4QVM5_9GAMM</name>
<feature type="coiled-coil region" evidence="5">
    <location>
        <begin position="81"/>
        <end position="108"/>
    </location>
</feature>
<evidence type="ECO:0000256" key="2">
    <source>
        <dbReference type="ARBA" id="ARBA00023224"/>
    </source>
</evidence>
<dbReference type="SMART" id="SM00283">
    <property type="entry name" value="MA"/>
    <property type="match status" value="1"/>
</dbReference>
<keyword evidence="6" id="KW-0472">Membrane</keyword>
<dbReference type="RefSeq" id="WP_046004003.1">
    <property type="nucleotide sequence ID" value="NZ_JXYA01000010.1"/>
</dbReference>
<keyword evidence="6" id="KW-1133">Transmembrane helix</keyword>
<dbReference type="AlphaFoldDB" id="A0A0F4QVM5"/>
<evidence type="ECO:0000256" key="4">
    <source>
        <dbReference type="PROSITE-ProRule" id="PRU00284"/>
    </source>
</evidence>
<dbReference type="GO" id="GO:0016020">
    <property type="term" value="C:membrane"/>
    <property type="evidence" value="ECO:0007669"/>
    <property type="project" value="UniProtKB-SubCell"/>
</dbReference>
<evidence type="ECO:0000313" key="10">
    <source>
        <dbReference type="Proteomes" id="UP000033452"/>
    </source>
</evidence>